<proteinExistence type="predicted"/>
<evidence type="ECO:0000313" key="1">
    <source>
        <dbReference type="EMBL" id="MBF4374895.1"/>
    </source>
</evidence>
<gene>
    <name evidence="1" type="ORF">EAY46_17615</name>
</gene>
<protein>
    <recommendedName>
        <fullName evidence="3">DUF4393 domain-containing protein</fullName>
    </recommendedName>
</protein>
<comment type="caution">
    <text evidence="1">The sequence shown here is derived from an EMBL/GenBank/DDBJ whole genome shotgun (WGS) entry which is preliminary data.</text>
</comment>
<reference evidence="1 2" key="1">
    <citation type="journal article" date="2021" name="PeerJ">
        <title>Analysis of 44 Vibrio anguillarum genomes reveals high genetic diversity.</title>
        <authorList>
            <person name="Hansen M.J."/>
            <person name="Dalsgaard I."/>
        </authorList>
    </citation>
    <scope>NUCLEOTIDE SEQUENCE [LARGE SCALE GENOMIC DNA]</scope>
    <source>
        <strain evidence="1 2">040915-1/1B</strain>
    </source>
</reference>
<name>A0ABR9Z8X1_VIBAN</name>
<dbReference type="Proteomes" id="UP000726136">
    <property type="component" value="Unassembled WGS sequence"/>
</dbReference>
<evidence type="ECO:0000313" key="2">
    <source>
        <dbReference type="Proteomes" id="UP000726136"/>
    </source>
</evidence>
<dbReference type="EMBL" id="RDPI01000026">
    <property type="protein sequence ID" value="MBF4374895.1"/>
    <property type="molecule type" value="Genomic_DNA"/>
</dbReference>
<sequence>MPEPVTTIGIGAIAAYLGKDGLSKLLGPTADYLGGELKVFTEKRIENVGRIFKSAEDKLGADISENGSVPPKVLKTIINEGSYSSEDLAIEYFGGVLASSRTDIGRDDRGARIARQLDNLSSYQLRSHYIIYSAIAKTCDIGGEALDNSVGRGKCQIWMPLQEYAEAMEFSQQEWNNPQLLSHIFQGLSADGLITDSWGFGPPAHLKNYLNNRQLKLQDDLVGLVCEPTISGIELFLWGFGKGKCPLNDIFDKSFHELFLADIKPTNSAIQSGK</sequence>
<dbReference type="RefSeq" id="WP_194664052.1">
    <property type="nucleotide sequence ID" value="NZ_RDPI01000026.1"/>
</dbReference>
<organism evidence="1 2">
    <name type="scientific">Vibrio anguillarum</name>
    <name type="common">Listonella anguillarum</name>
    <dbReference type="NCBI Taxonomy" id="55601"/>
    <lineage>
        <taxon>Bacteria</taxon>
        <taxon>Pseudomonadati</taxon>
        <taxon>Pseudomonadota</taxon>
        <taxon>Gammaproteobacteria</taxon>
        <taxon>Vibrionales</taxon>
        <taxon>Vibrionaceae</taxon>
        <taxon>Vibrio</taxon>
    </lineage>
</organism>
<keyword evidence="2" id="KW-1185">Reference proteome</keyword>
<accession>A0ABR9Z8X1</accession>
<evidence type="ECO:0008006" key="3">
    <source>
        <dbReference type="Google" id="ProtNLM"/>
    </source>
</evidence>